<feature type="domain" description="Crinkler effector protein N-terminal" evidence="4">
    <location>
        <begin position="47"/>
        <end position="138"/>
    </location>
</feature>
<protein>
    <submittedName>
        <fullName evidence="5">22413_t:CDS:1</fullName>
    </submittedName>
</protein>
<sequence length="408" mass="46578">KTELMNGKKGPLNNPLDRPLTRSLFVITGKSALNPVLTLDLMCLQARQESIAKLKEIIYEKKKNNFKNFDANKLNLWKVNIPGNIENTKLKILESRSHNISDKNTTIQELGGEKLTPFDDFGDIFACSDLKNICIIVQPPLPATTTGPFQQDIPQAILSDGDIINILDPLIGEPPDPLKRTKKHINENLFEWPVERSDIIGIKNKQKEELIFIEGNGYHKRIKLPFLTLHEIYSNQNNHKLLSIRILDSLDNAISLNQNEKLTISFSPVFTVHSTDKQINEKNWDNFVNRIKTQPTPECIAYHNMQNAEFADSFLITEPFILIQDKQLIISRGKVIDGYSATMLEKGLVEKEHNKCKNVGKHIFLFVTVSKKRNDETYKENEILITKEESKNVFGDLLALRKLHCIEG</sequence>
<dbReference type="EMBL" id="CAJVQB010005958">
    <property type="protein sequence ID" value="CAG8673991.1"/>
    <property type="molecule type" value="Genomic_DNA"/>
</dbReference>
<evidence type="ECO:0000259" key="4">
    <source>
        <dbReference type="Pfam" id="PF20147"/>
    </source>
</evidence>
<keyword evidence="3" id="KW-0964">Secreted</keyword>
<comment type="caution">
    <text evidence="5">The sequence shown here is derived from an EMBL/GenBank/DDBJ whole genome shotgun (WGS) entry which is preliminary data.</text>
</comment>
<accession>A0ABN7UV05</accession>
<name>A0ABN7UV05_GIGMA</name>
<evidence type="ECO:0000313" key="5">
    <source>
        <dbReference type="EMBL" id="CAG8673991.1"/>
    </source>
</evidence>
<feature type="non-terminal residue" evidence="5">
    <location>
        <position position="1"/>
    </location>
</feature>
<comment type="subcellular location">
    <subcellularLocation>
        <location evidence="1">Host cell</location>
    </subcellularLocation>
    <subcellularLocation>
        <location evidence="2">Secreted</location>
    </subcellularLocation>
</comment>
<evidence type="ECO:0000313" key="6">
    <source>
        <dbReference type="Proteomes" id="UP000789901"/>
    </source>
</evidence>
<evidence type="ECO:0000256" key="3">
    <source>
        <dbReference type="ARBA" id="ARBA00022525"/>
    </source>
</evidence>
<gene>
    <name evidence="5" type="ORF">GMARGA_LOCUS10587</name>
</gene>
<dbReference type="InterPro" id="IPR045379">
    <property type="entry name" value="Crinkler_N"/>
</dbReference>
<reference evidence="5 6" key="1">
    <citation type="submission" date="2021-06" db="EMBL/GenBank/DDBJ databases">
        <authorList>
            <person name="Kallberg Y."/>
            <person name="Tangrot J."/>
            <person name="Rosling A."/>
        </authorList>
    </citation>
    <scope>NUCLEOTIDE SEQUENCE [LARGE SCALE GENOMIC DNA]</scope>
    <source>
        <strain evidence="5 6">120-4 pot B 10/14</strain>
    </source>
</reference>
<organism evidence="5 6">
    <name type="scientific">Gigaspora margarita</name>
    <dbReference type="NCBI Taxonomy" id="4874"/>
    <lineage>
        <taxon>Eukaryota</taxon>
        <taxon>Fungi</taxon>
        <taxon>Fungi incertae sedis</taxon>
        <taxon>Mucoromycota</taxon>
        <taxon>Glomeromycotina</taxon>
        <taxon>Glomeromycetes</taxon>
        <taxon>Diversisporales</taxon>
        <taxon>Gigasporaceae</taxon>
        <taxon>Gigaspora</taxon>
    </lineage>
</organism>
<evidence type="ECO:0000256" key="2">
    <source>
        <dbReference type="ARBA" id="ARBA00004613"/>
    </source>
</evidence>
<keyword evidence="6" id="KW-1185">Reference proteome</keyword>
<dbReference type="Proteomes" id="UP000789901">
    <property type="component" value="Unassembled WGS sequence"/>
</dbReference>
<proteinExistence type="predicted"/>
<dbReference type="Pfam" id="PF20147">
    <property type="entry name" value="Crinkler"/>
    <property type="match status" value="1"/>
</dbReference>
<evidence type="ECO:0000256" key="1">
    <source>
        <dbReference type="ARBA" id="ARBA00004340"/>
    </source>
</evidence>